<dbReference type="PANTHER" id="PTHR13023:SF3">
    <property type="entry name" value="SOLUBLE CALCIUM-ACTIVATED NUCLEOTIDASE 1"/>
    <property type="match status" value="1"/>
</dbReference>
<dbReference type="InterPro" id="IPR009283">
    <property type="entry name" value="Apyrase"/>
</dbReference>
<organism evidence="7 8">
    <name type="scientific">Hypsibius exemplaris</name>
    <name type="common">Freshwater tardigrade</name>
    <dbReference type="NCBI Taxonomy" id="2072580"/>
    <lineage>
        <taxon>Eukaryota</taxon>
        <taxon>Metazoa</taxon>
        <taxon>Ecdysozoa</taxon>
        <taxon>Tardigrada</taxon>
        <taxon>Eutardigrada</taxon>
        <taxon>Parachela</taxon>
        <taxon>Hypsibioidea</taxon>
        <taxon>Hypsibiidae</taxon>
        <taxon>Hypsibius</taxon>
    </lineage>
</organism>
<keyword evidence="3" id="KW-0378">Hydrolase</keyword>
<evidence type="ECO:0000256" key="6">
    <source>
        <dbReference type="PIRSR" id="PIRSR609283-1"/>
    </source>
</evidence>
<keyword evidence="4 6" id="KW-0106">Calcium</keyword>
<comment type="similarity">
    <text evidence="5">Belongs to the apyrase family.</text>
</comment>
<dbReference type="GO" id="GO:0005509">
    <property type="term" value="F:calcium ion binding"/>
    <property type="evidence" value="ECO:0007669"/>
    <property type="project" value="InterPro"/>
</dbReference>
<dbReference type="GO" id="GO:0045134">
    <property type="term" value="F:UDP phosphatase activity"/>
    <property type="evidence" value="ECO:0007669"/>
    <property type="project" value="TreeGrafter"/>
</dbReference>
<evidence type="ECO:0000256" key="1">
    <source>
        <dbReference type="ARBA" id="ARBA00001913"/>
    </source>
</evidence>
<dbReference type="GO" id="GO:0004382">
    <property type="term" value="F:GDP phosphatase activity"/>
    <property type="evidence" value="ECO:0007669"/>
    <property type="project" value="TreeGrafter"/>
</dbReference>
<dbReference type="Pfam" id="PF06079">
    <property type="entry name" value="Apyrase"/>
    <property type="match status" value="1"/>
</dbReference>
<dbReference type="OrthoDB" id="25028at2759"/>
<dbReference type="GO" id="GO:0030166">
    <property type="term" value="P:proteoglycan biosynthetic process"/>
    <property type="evidence" value="ECO:0007669"/>
    <property type="project" value="TreeGrafter"/>
</dbReference>
<proteinExistence type="inferred from homology"/>
<dbReference type="Proteomes" id="UP000192578">
    <property type="component" value="Unassembled WGS sequence"/>
</dbReference>
<dbReference type="SUPFAM" id="SSF101887">
    <property type="entry name" value="Apyrase"/>
    <property type="match status" value="1"/>
</dbReference>
<evidence type="ECO:0000256" key="3">
    <source>
        <dbReference type="ARBA" id="ARBA00022801"/>
    </source>
</evidence>
<dbReference type="EMBL" id="MTYJ01000028">
    <property type="protein sequence ID" value="OQV20664.1"/>
    <property type="molecule type" value="Genomic_DNA"/>
</dbReference>
<gene>
    <name evidence="7" type="ORF">BV898_05248</name>
</gene>
<dbReference type="PANTHER" id="PTHR13023">
    <property type="entry name" value="APYRASE"/>
    <property type="match status" value="1"/>
</dbReference>
<evidence type="ECO:0000256" key="5">
    <source>
        <dbReference type="ARBA" id="ARBA00025738"/>
    </source>
</evidence>
<comment type="cofactor">
    <cofactor evidence="1 6">
        <name>Ca(2+)</name>
        <dbReference type="ChEBI" id="CHEBI:29108"/>
    </cofactor>
</comment>
<dbReference type="InterPro" id="IPR036258">
    <property type="entry name" value="Apyrase_sf"/>
</dbReference>
<dbReference type="AlphaFoldDB" id="A0A1W0WZM5"/>
<sequence length="390" mass="43807">MSRNELVYSFLFYGLIFSRVHSNPIVNAPHRTVFNYPVTGSSSVSAPAQTVYNSTYPLTTPVKASDGSVEFRIAIIADQDKLSKDKKDSSFYVSYLKSGTFTIKSQWTGGAIVWDHAAAAEPAKTVGEKERLITSNGKAIQSQFAFGSRGMELSDLIVFNGKLYACDDRTGIVFQLVNHTAVPWVILADGNGMKQKGFKCEWSIVKDQHLYVGSHSADIKFPHTEGPSVEAPQRWIKRISKDGLVEHLDWNPVYDAMENHLGIKAPGYVMHETVLWSEKLRKWYFMPRQISSLNHTEERHPYTCNNVMIIANEDFSEFRNISIGEPNPLFGFSAARFVPGTDDSVIIALRIMEIDDLFSTRIVVFSITGTILLVEEEVLEGLKYEGLEFI</sequence>
<feature type="binding site" evidence="6">
    <location>
        <position position="154"/>
    </location>
    <ligand>
        <name>Ca(2+)</name>
        <dbReference type="ChEBI" id="CHEBI:29108"/>
    </ligand>
</feature>
<feature type="binding site" evidence="6">
    <location>
        <position position="333"/>
    </location>
    <ligand>
        <name>Ca(2+)</name>
        <dbReference type="ChEBI" id="CHEBI:29108"/>
    </ligand>
</feature>
<keyword evidence="2 6" id="KW-0479">Metal-binding</keyword>
<evidence type="ECO:0000256" key="2">
    <source>
        <dbReference type="ARBA" id="ARBA00022723"/>
    </source>
</evidence>
<evidence type="ECO:0000313" key="8">
    <source>
        <dbReference type="Proteomes" id="UP000192578"/>
    </source>
</evidence>
<evidence type="ECO:0000313" key="7">
    <source>
        <dbReference type="EMBL" id="OQV20664.1"/>
    </source>
</evidence>
<dbReference type="Gene3D" id="2.120.10.100">
    <property type="entry name" value="Apyrase"/>
    <property type="match status" value="1"/>
</dbReference>
<comment type="caution">
    <text evidence="7">The sequence shown here is derived from an EMBL/GenBank/DDBJ whole genome shotgun (WGS) entry which is preliminary data.</text>
</comment>
<feature type="binding site" evidence="6">
    <location>
        <position position="272"/>
    </location>
    <ligand>
        <name>Ca(2+)</name>
        <dbReference type="ChEBI" id="CHEBI:29108"/>
    </ligand>
</feature>
<feature type="binding site" evidence="6">
    <location>
        <position position="155"/>
    </location>
    <ligand>
        <name>Ca(2+)</name>
        <dbReference type="ChEBI" id="CHEBI:29108"/>
    </ligand>
</feature>
<protein>
    <submittedName>
        <fullName evidence="7">Soluble calcium-activated nucleotidase 1</fullName>
    </submittedName>
</protein>
<accession>A0A1W0WZM5</accession>
<feature type="binding site" evidence="6">
    <location>
        <position position="385"/>
    </location>
    <ligand>
        <name>Ca(2+)</name>
        <dbReference type="ChEBI" id="CHEBI:29108"/>
    </ligand>
</feature>
<keyword evidence="8" id="KW-1185">Reference proteome</keyword>
<name>A0A1W0WZM5_HYPEX</name>
<evidence type="ECO:0000256" key="4">
    <source>
        <dbReference type="ARBA" id="ARBA00022837"/>
    </source>
</evidence>
<reference evidence="8" key="1">
    <citation type="submission" date="2017-01" db="EMBL/GenBank/DDBJ databases">
        <title>Comparative genomics of anhydrobiosis in the tardigrade Hypsibius dujardini.</title>
        <authorList>
            <person name="Yoshida Y."/>
            <person name="Koutsovoulos G."/>
            <person name="Laetsch D."/>
            <person name="Stevens L."/>
            <person name="Kumar S."/>
            <person name="Horikawa D."/>
            <person name="Ishino K."/>
            <person name="Komine S."/>
            <person name="Tomita M."/>
            <person name="Blaxter M."/>
            <person name="Arakawa K."/>
        </authorList>
    </citation>
    <scope>NUCLEOTIDE SEQUENCE [LARGE SCALE GENOMIC DNA]</scope>
    <source>
        <strain evidence="8">Z151</strain>
    </source>
</reference>
<feature type="binding site" evidence="6">
    <location>
        <position position="201"/>
    </location>
    <ligand>
        <name>Ca(2+)</name>
        <dbReference type="ChEBI" id="CHEBI:29108"/>
    </ligand>
</feature>